<evidence type="ECO:0000313" key="3">
    <source>
        <dbReference type="EMBL" id="RBP70491.1"/>
    </source>
</evidence>
<accession>A0A368USV0</accession>
<dbReference type="EMBL" id="QPJB01000010">
    <property type="protein sequence ID" value="RCW31876.1"/>
    <property type="molecule type" value="Genomic_DNA"/>
</dbReference>
<dbReference type="SUPFAM" id="SSF48452">
    <property type="entry name" value="TPR-like"/>
    <property type="match status" value="1"/>
</dbReference>
<keyword evidence="2" id="KW-0472">Membrane</keyword>
<evidence type="ECO:0000313" key="6">
    <source>
        <dbReference type="Proteomes" id="UP000253065"/>
    </source>
</evidence>
<dbReference type="RefSeq" id="WP_113880441.1">
    <property type="nucleotide sequence ID" value="NZ_QNSA01000010.1"/>
</dbReference>
<dbReference type="Gene3D" id="1.25.40.10">
    <property type="entry name" value="Tetratricopeptide repeat domain"/>
    <property type="match status" value="1"/>
</dbReference>
<sequence>MSLLNDALRAAEQRQQQPQVSAVYTGNSTTAGTGSGAKTALLLVLVSFLVLGAGVAWWFISKGETVAPALTEANVAPAPVPEDLLETQTEAPLRPNTEAANSSAATPPESVARPVLEAVVTAEPAVAPEPATIATVEEPVRHLAEPIEQQEPAKPEVAVAEKASAAEPEAAVAIAEPEPASAPARTSVKQPRETPEAIDLRTRRELASLLASGRNAEAEQLLATLIESQPAPNSREVVARDLLLQGEAERALGWLPAEVTDDYAGLRLLRARALLAQGQLEQAVATLSARVPAVADQPEYRITLATLLQQAGQTESSAGHWAELIAYDDSRPAWWLGLAIALEAGGRGRSAAQAYAQAAALPGLSPALADYARERLNALQAGS</sequence>
<feature type="region of interest" description="Disordered" evidence="1">
    <location>
        <begin position="178"/>
        <end position="197"/>
    </location>
</feature>
<evidence type="ECO:0000313" key="4">
    <source>
        <dbReference type="EMBL" id="RCW31876.1"/>
    </source>
</evidence>
<comment type="caution">
    <text evidence="4">The sequence shown here is derived from an EMBL/GenBank/DDBJ whole genome shotgun (WGS) entry which is preliminary data.</text>
</comment>
<dbReference type="Proteomes" id="UP000252795">
    <property type="component" value="Unassembled WGS sequence"/>
</dbReference>
<evidence type="ECO:0000313" key="5">
    <source>
        <dbReference type="Proteomes" id="UP000252795"/>
    </source>
</evidence>
<dbReference type="InterPro" id="IPR011990">
    <property type="entry name" value="TPR-like_helical_dom_sf"/>
</dbReference>
<dbReference type="EMBL" id="QNSA01000010">
    <property type="protein sequence ID" value="RBP70491.1"/>
    <property type="molecule type" value="Genomic_DNA"/>
</dbReference>
<keyword evidence="2" id="KW-1133">Transmembrane helix</keyword>
<name>A0A368USV0_MARNT</name>
<dbReference type="Proteomes" id="UP000253065">
    <property type="component" value="Unassembled WGS sequence"/>
</dbReference>
<evidence type="ECO:0000256" key="1">
    <source>
        <dbReference type="SAM" id="MobiDB-lite"/>
    </source>
</evidence>
<organism evidence="4 5">
    <name type="scientific">Marinobacter nauticus</name>
    <name type="common">Marinobacter hydrocarbonoclasticus</name>
    <name type="synonym">Marinobacter aquaeolei</name>
    <dbReference type="NCBI Taxonomy" id="2743"/>
    <lineage>
        <taxon>Bacteria</taxon>
        <taxon>Pseudomonadati</taxon>
        <taxon>Pseudomonadota</taxon>
        <taxon>Gammaproteobacteria</taxon>
        <taxon>Pseudomonadales</taxon>
        <taxon>Marinobacteraceae</taxon>
        <taxon>Marinobacter</taxon>
    </lineage>
</organism>
<dbReference type="AlphaFoldDB" id="A0A368USV0"/>
<gene>
    <name evidence="4" type="ORF">DET51_110130</name>
    <name evidence="3" type="ORF">DET64_110130</name>
</gene>
<protein>
    <submittedName>
        <fullName evidence="4">MSHA biogenesis protein MshN</fullName>
    </submittedName>
</protein>
<reference evidence="4 5" key="1">
    <citation type="submission" date="2018-07" db="EMBL/GenBank/DDBJ databases">
        <title>Freshwater and sediment microbial communities from various areas in North America, analyzing microbe dynamics in response to fracking.</title>
        <authorList>
            <person name="Lamendella R."/>
        </authorList>
    </citation>
    <scope>NUCLEOTIDE SEQUENCE [LARGE SCALE GENOMIC DNA]</scope>
    <source>
        <strain evidence="4 5">114E</strain>
        <strain evidence="3 6">114E_o</strain>
    </source>
</reference>
<feature type="transmembrane region" description="Helical" evidence="2">
    <location>
        <begin position="40"/>
        <end position="60"/>
    </location>
</feature>
<keyword evidence="6" id="KW-1185">Reference proteome</keyword>
<proteinExistence type="predicted"/>
<keyword evidence="2" id="KW-0812">Transmembrane</keyword>
<evidence type="ECO:0000256" key="2">
    <source>
        <dbReference type="SAM" id="Phobius"/>
    </source>
</evidence>